<dbReference type="EMBL" id="OR769223">
    <property type="protein sequence ID" value="WQJ53950.1"/>
    <property type="molecule type" value="Genomic_DNA"/>
</dbReference>
<evidence type="ECO:0000313" key="1">
    <source>
        <dbReference type="EMBL" id="WQJ53950.1"/>
    </source>
</evidence>
<name>A0ABZ0Z6V5_9CAUD</name>
<sequence>MGKLSIDLNSLKAAGIYTLEFDNTKRQVNENINSLRLVTGFSNKGPFNRPVLLTVDTDRLSIFGDIDSKMEYKGCYFNRYLRTLLTGGPVIALNLLKVDERYNGPDQVNYTALSLDAGTANPRVIVDSSQNKYGQYDYLAEGIDNIIYGTNKGSNIPFVGQTPFASLYDRSRFWVANKELLTYAAMRDLKKDHNFDTYEEANLLNFANVGTEEFSLLIYKVNGMNGYDVTAESWYGGKENIPFGWIRPYDYISDYFIQVICIKGNWSNYPVLSTDPIWGSFFDRKGIIKSMIPSFLRTEGVNILGNWTGCIIPDFIDKQGSNLSIEKRINAQTESTGLLMSFNNDLANVLTYDYTGKDGDESDPDSGCWGLDIDGDMEVEEGENLAKYIVDMCGHDVFIEKTPKQYTWVEQEINDLIEADSSLLHKSRRNPTQSPSNPVYRISVPSNPSIDISCRTSTDTILVKPGVYVDASLLKDFNPMIDTSVLTDSLIGKLVNDKYYILSEQGTMSGKKLANIKQSSYKYSNVDTSVGIAEVYLTYGSEDRRITYMFEYITENNKEYITNISDAVMEYKNTNIGNEQDEPYYGINFLSYNYVRTSADDDDVEHKITSVYYFNDPILWDFEDGKPHRPVDENTKNMFIITDKNQCKDSIIKVNDYVRNITYNNKIGETTEYKLIPGLARIIKKQFISYQDGKLMYKGTGYKYNGPVMDHDNGGRGVYLITATSPVLIQDNEIIRQLPITDDAISHSLRFIPMKGLTISSRHRPGYDEDGNLNIEKGIKKIYGMLNDEGIRRGLLNNQMVNFRYVVDSMSYGLGDELGGKVELSKLAYDRKKTTAVLNLPSARQFATSSNPYFCDTYMPGIDAKKPLNTKYIPEGGNTEMGATMIFSLPSVEHGASFTACFWPNVIYTENGKTISVPPAADVTNVLNRKFTGLNNPYCICANQTGILENKYITGLEFYADIKDREYLEPFGVNTIIKEDGNIMIYGNQTAYQSVKSDLNKLHVRENLNTAEIECENVLKKYNFLYNTPAVRANITQLLTAPLQVMKTSGALLNFEIICNETNNTAEVIEADSCIVEVNLWVNHGMEKIVQVFTLNRYDSSMEK</sequence>
<proteinExistence type="predicted"/>
<organism evidence="1 2">
    <name type="scientific">phage Lak_Megaphage_Sonny</name>
    <dbReference type="NCBI Taxonomy" id="3109229"/>
    <lineage>
        <taxon>Viruses</taxon>
        <taxon>Duplodnaviria</taxon>
        <taxon>Heunggongvirae</taxon>
        <taxon>Uroviricota</taxon>
        <taxon>Caudoviricetes</taxon>
        <taxon>Caudoviricetes code 15 clade</taxon>
    </lineage>
</organism>
<reference evidence="1 2" key="1">
    <citation type="submission" date="2023-11" db="EMBL/GenBank/DDBJ databases">
        <authorList>
            <person name="Cook R."/>
            <person name="Crisci M."/>
            <person name="Pye H."/>
            <person name="Adriaenssens E."/>
            <person name="Santini J."/>
        </authorList>
    </citation>
    <scope>NUCLEOTIDE SEQUENCE [LARGE SCALE GENOMIC DNA]</scope>
    <source>
        <strain evidence="1">Lak_Megaphage_Sonny</strain>
    </source>
</reference>
<dbReference type="Proteomes" id="UP001358193">
    <property type="component" value="Segment"/>
</dbReference>
<protein>
    <submittedName>
        <fullName evidence="1">Tail sheath</fullName>
    </submittedName>
</protein>
<evidence type="ECO:0000313" key="2">
    <source>
        <dbReference type="Proteomes" id="UP001358193"/>
    </source>
</evidence>
<accession>A0ABZ0Z6V5</accession>
<keyword evidence="2" id="KW-1185">Reference proteome</keyword>